<comment type="caution">
    <text evidence="2">The sequence shown here is derived from an EMBL/GenBank/DDBJ whole genome shotgun (WGS) entry which is preliminary data.</text>
</comment>
<evidence type="ECO:0000313" key="2">
    <source>
        <dbReference type="EMBL" id="KAK9787880.1"/>
    </source>
</evidence>
<evidence type="ECO:0000313" key="3">
    <source>
        <dbReference type="Proteomes" id="UP001465755"/>
    </source>
</evidence>
<dbReference type="Proteomes" id="UP001465755">
    <property type="component" value="Unassembled WGS sequence"/>
</dbReference>
<sequence length="591" mass="63557">MLARPAFKEQVIRTMATAYEADLLHAAHPGQPEIHSFTSRRSTVMGTRGMVAASQPLAAEAGMRILQQGGNAADAAVAVAAALNVTEPNMTGIGGDAFALYYSAKDRTVSAIMGNGHSPGNLTLEAVREKGIKGTELPPYSPLCITVPGAAALWEDLVKEHGSKSMQDVLQPAIELAEGGFPVSPITARLWAGHREQLLQGGGYTFLNEDKSTPKYGQLFRNPDLAQTFRTLAEQGAQAGFYKGRIADAIVEEVQSRGGLLTHDDLASHRSLFTRPITTSYRGLRVHEIPPPTQGMAALMAFNSLELDEQLRERRWGSAEHLHSAIEAMRLAFSDTLAYCADPQSVNVPIDDLLSKQYAKQRRAKLFKPDKAAEIHPGDPSLDFSSDERRPGGDTVYFCTADGQGNACSFINSNYMGFGTGIVPQGCGFSLQNRGQGFIIDPKHPNCIGPHKRPYHTIIPGMVTDANGELFAAFGVMGGFMQPQGHLQVLSNMVDFGMDPQTALDAPRFALGGVDSVEGPSCVSQSSVLLEEGFEDGVSKQLRQLGHHVESPLSRGARQVFGRGQIIRRNPKTGLLAGGSDPRADGQVLGW</sequence>
<dbReference type="InterPro" id="IPR043138">
    <property type="entry name" value="GGT_lsub"/>
</dbReference>
<name>A0AAW1NIV8_9CHLO</name>
<protein>
    <recommendedName>
        <fullName evidence="4">Gamma-glutamyltransferase</fullName>
    </recommendedName>
</protein>
<feature type="region of interest" description="Disordered" evidence="1">
    <location>
        <begin position="571"/>
        <end position="591"/>
    </location>
</feature>
<organism evidence="2 3">
    <name type="scientific">Symbiochloris irregularis</name>
    <dbReference type="NCBI Taxonomy" id="706552"/>
    <lineage>
        <taxon>Eukaryota</taxon>
        <taxon>Viridiplantae</taxon>
        <taxon>Chlorophyta</taxon>
        <taxon>core chlorophytes</taxon>
        <taxon>Trebouxiophyceae</taxon>
        <taxon>Trebouxiales</taxon>
        <taxon>Trebouxiaceae</taxon>
        <taxon>Symbiochloris</taxon>
    </lineage>
</organism>
<dbReference type="PANTHER" id="PTHR43881:SF1">
    <property type="entry name" value="GAMMA-GLUTAMYLTRANSPEPTIDASE (AFU_ORTHOLOGUE AFUA_4G13580)"/>
    <property type="match status" value="1"/>
</dbReference>
<evidence type="ECO:0008006" key="4">
    <source>
        <dbReference type="Google" id="ProtNLM"/>
    </source>
</evidence>
<reference evidence="2 3" key="1">
    <citation type="journal article" date="2024" name="Nat. Commun.">
        <title>Phylogenomics reveals the evolutionary origins of lichenization in chlorophyte algae.</title>
        <authorList>
            <person name="Puginier C."/>
            <person name="Libourel C."/>
            <person name="Otte J."/>
            <person name="Skaloud P."/>
            <person name="Haon M."/>
            <person name="Grisel S."/>
            <person name="Petersen M."/>
            <person name="Berrin J.G."/>
            <person name="Delaux P.M."/>
            <person name="Dal Grande F."/>
            <person name="Keller J."/>
        </authorList>
    </citation>
    <scope>NUCLEOTIDE SEQUENCE [LARGE SCALE GENOMIC DNA]</scope>
    <source>
        <strain evidence="2 3">SAG 2036</strain>
    </source>
</reference>
<dbReference type="PANTHER" id="PTHR43881">
    <property type="entry name" value="GAMMA-GLUTAMYLTRANSPEPTIDASE (AFU_ORTHOLOGUE AFUA_4G13580)"/>
    <property type="match status" value="1"/>
</dbReference>
<dbReference type="Pfam" id="PF01019">
    <property type="entry name" value="G_glu_transpept"/>
    <property type="match status" value="1"/>
</dbReference>
<dbReference type="Gene3D" id="3.60.20.40">
    <property type="match status" value="1"/>
</dbReference>
<dbReference type="SUPFAM" id="SSF56235">
    <property type="entry name" value="N-terminal nucleophile aminohydrolases (Ntn hydrolases)"/>
    <property type="match status" value="1"/>
</dbReference>
<evidence type="ECO:0000256" key="1">
    <source>
        <dbReference type="SAM" id="MobiDB-lite"/>
    </source>
</evidence>
<dbReference type="EMBL" id="JALJOQ010000238">
    <property type="protein sequence ID" value="KAK9787880.1"/>
    <property type="molecule type" value="Genomic_DNA"/>
</dbReference>
<dbReference type="PRINTS" id="PR01210">
    <property type="entry name" value="GGTRANSPTASE"/>
</dbReference>
<dbReference type="AlphaFoldDB" id="A0AAW1NIV8"/>
<dbReference type="InterPro" id="IPR052896">
    <property type="entry name" value="GGT-like_enzyme"/>
</dbReference>
<accession>A0AAW1NIV8</accession>
<dbReference type="Gene3D" id="1.10.246.130">
    <property type="match status" value="1"/>
</dbReference>
<keyword evidence="3" id="KW-1185">Reference proteome</keyword>
<proteinExistence type="predicted"/>
<dbReference type="InterPro" id="IPR029055">
    <property type="entry name" value="Ntn_hydrolases_N"/>
</dbReference>
<gene>
    <name evidence="2" type="ORF">WJX73_007818</name>
</gene>
<dbReference type="InterPro" id="IPR043137">
    <property type="entry name" value="GGT_ssub_C"/>
</dbReference>